<proteinExistence type="inferred from homology"/>
<feature type="transmembrane region" description="Helical" evidence="13">
    <location>
        <begin position="140"/>
        <end position="160"/>
    </location>
</feature>
<gene>
    <name evidence="15" type="primary">LOC112113059</name>
</gene>
<feature type="transmembrane region" description="Helical" evidence="13">
    <location>
        <begin position="272"/>
        <end position="291"/>
    </location>
</feature>
<sequence>MDRRNQTIIDEFIFLGLTNQQDLQVVLFMVFLMFFVTTLVGNLGMIILISIDSRLHTPMYFFLCHLSLIDLGCSSSVAPKMMVNFLAERKTISYSGCTTQMFFFGFCVLADCYFLAVMAYDRYVAICNPLLYRVVMSQRVCVHLAGGSYAVAIVLTSVHVGSVFSLQFCSNTINHFFCDIPPILKLSCSSTDINELVLFAFGIFAGLSTLIFILISYLYILSSILRIRSAQGRQKAFSTCTSHLTAITLFYGTMIFMYLRPTSSYRLDQDKLVSLFYTVVIPMLNPLIYSLRNKEVKDAARRIIGRTFHSSAKSRGAARFNGSNIRLETRTS</sequence>
<dbReference type="InterPro" id="IPR000276">
    <property type="entry name" value="GPCR_Rhodpsn"/>
</dbReference>
<keyword evidence="11 12" id="KW-0807">Transducer</keyword>
<dbReference type="PROSITE" id="PS50262">
    <property type="entry name" value="G_PROTEIN_RECEP_F1_2"/>
    <property type="match status" value="1"/>
</dbReference>
<evidence type="ECO:0000259" key="14">
    <source>
        <dbReference type="PROSITE" id="PS50262"/>
    </source>
</evidence>
<feature type="transmembrane region" description="Helical" evidence="13">
    <location>
        <begin position="101"/>
        <end position="120"/>
    </location>
</feature>
<evidence type="ECO:0000256" key="10">
    <source>
        <dbReference type="ARBA" id="ARBA00023180"/>
    </source>
</evidence>
<feature type="domain" description="G-protein coupled receptors family 1 profile" evidence="14">
    <location>
        <begin position="41"/>
        <end position="289"/>
    </location>
</feature>
<evidence type="ECO:0000256" key="12">
    <source>
        <dbReference type="RuleBase" id="RU000688"/>
    </source>
</evidence>
<dbReference type="InParanoid" id="A0A674K8B2"/>
<accession>A0A674K8B2</accession>
<comment type="subcellular location">
    <subcellularLocation>
        <location evidence="2 13">Cell membrane</location>
        <topology evidence="2 13">Multi-pass membrane protein</topology>
    </subcellularLocation>
</comment>
<dbReference type="FunFam" id="1.10.1220.70:FF:000001">
    <property type="entry name" value="Olfactory receptor"/>
    <property type="match status" value="1"/>
</dbReference>
<dbReference type="PRINTS" id="PR00237">
    <property type="entry name" value="GPCRRHODOPSN"/>
</dbReference>
<dbReference type="Proteomes" id="UP000472274">
    <property type="component" value="Unplaced"/>
</dbReference>
<dbReference type="PANTHER" id="PTHR48018">
    <property type="entry name" value="OLFACTORY RECEPTOR"/>
    <property type="match status" value="1"/>
</dbReference>
<name>A0A674K8B2_9SAUR</name>
<dbReference type="GeneID" id="112113059"/>
<evidence type="ECO:0000256" key="2">
    <source>
        <dbReference type="ARBA" id="ARBA00004651"/>
    </source>
</evidence>
<evidence type="ECO:0000256" key="1">
    <source>
        <dbReference type="ARBA" id="ARBA00002936"/>
    </source>
</evidence>
<dbReference type="Ensembl" id="ENSTMTT00000031330.1">
    <property type="protein sequence ID" value="ENSTMTP00000030226.1"/>
    <property type="gene ID" value="ENSTMTG00000021817.1"/>
</dbReference>
<evidence type="ECO:0000256" key="11">
    <source>
        <dbReference type="ARBA" id="ARBA00023224"/>
    </source>
</evidence>
<comment type="similarity">
    <text evidence="3 12">Belongs to the G-protein coupled receptor 1 family.</text>
</comment>
<keyword evidence="8 13" id="KW-0472">Membrane</keyword>
<dbReference type="Gene3D" id="1.20.1070.10">
    <property type="entry name" value="Rhodopsin 7-helix transmembrane proteins"/>
    <property type="match status" value="1"/>
</dbReference>
<feature type="transmembrane region" description="Helical" evidence="13">
    <location>
        <begin position="241"/>
        <end position="260"/>
    </location>
</feature>
<evidence type="ECO:0000256" key="8">
    <source>
        <dbReference type="ARBA" id="ARBA00023136"/>
    </source>
</evidence>
<feature type="transmembrane region" description="Helical" evidence="13">
    <location>
        <begin position="25"/>
        <end position="48"/>
    </location>
</feature>
<dbReference type="InterPro" id="IPR000725">
    <property type="entry name" value="Olfact_rcpt"/>
</dbReference>
<evidence type="ECO:0000256" key="4">
    <source>
        <dbReference type="ARBA" id="ARBA00022475"/>
    </source>
</evidence>
<dbReference type="GO" id="GO:0004984">
    <property type="term" value="F:olfactory receptor activity"/>
    <property type="evidence" value="ECO:0007669"/>
    <property type="project" value="InterPro"/>
</dbReference>
<keyword evidence="9 12" id="KW-0675">Receptor</keyword>
<reference evidence="15" key="1">
    <citation type="submission" date="2025-08" db="UniProtKB">
        <authorList>
            <consortium name="Ensembl"/>
        </authorList>
    </citation>
    <scope>IDENTIFICATION</scope>
</reference>
<dbReference type="InterPro" id="IPR017452">
    <property type="entry name" value="GPCR_Rhodpsn_7TM"/>
</dbReference>
<reference evidence="15" key="2">
    <citation type="submission" date="2025-09" db="UniProtKB">
        <authorList>
            <consortium name="Ensembl"/>
        </authorList>
    </citation>
    <scope>IDENTIFICATION</scope>
</reference>
<dbReference type="AlphaFoldDB" id="A0A674K8B2"/>
<keyword evidence="7 12" id="KW-0297">G-protein coupled receptor</keyword>
<evidence type="ECO:0000256" key="9">
    <source>
        <dbReference type="ARBA" id="ARBA00023170"/>
    </source>
</evidence>
<keyword evidence="13" id="KW-0716">Sensory transduction</keyword>
<evidence type="ECO:0000313" key="16">
    <source>
        <dbReference type="Proteomes" id="UP000472274"/>
    </source>
</evidence>
<protein>
    <recommendedName>
        <fullName evidence="13">Olfactory receptor</fullName>
    </recommendedName>
</protein>
<dbReference type="PROSITE" id="PS00237">
    <property type="entry name" value="G_PROTEIN_RECEP_F1_1"/>
    <property type="match status" value="1"/>
</dbReference>
<keyword evidence="6 13" id="KW-1133">Transmembrane helix</keyword>
<evidence type="ECO:0000256" key="7">
    <source>
        <dbReference type="ARBA" id="ARBA00023040"/>
    </source>
</evidence>
<dbReference type="FunFam" id="1.20.1070.10:FF:000003">
    <property type="entry name" value="Olfactory receptor"/>
    <property type="match status" value="1"/>
</dbReference>
<keyword evidence="16" id="KW-1185">Reference proteome</keyword>
<dbReference type="GeneTree" id="ENSGT01140000282552"/>
<evidence type="ECO:0000256" key="6">
    <source>
        <dbReference type="ARBA" id="ARBA00022989"/>
    </source>
</evidence>
<evidence type="ECO:0000256" key="3">
    <source>
        <dbReference type="ARBA" id="ARBA00010663"/>
    </source>
</evidence>
<evidence type="ECO:0000313" key="15">
    <source>
        <dbReference type="Ensembl" id="ENSTMTP00000030226.1"/>
    </source>
</evidence>
<feature type="transmembrane region" description="Helical" evidence="13">
    <location>
        <begin position="196"/>
        <end position="220"/>
    </location>
</feature>
<organism evidence="15 16">
    <name type="scientific">Terrapene triunguis</name>
    <name type="common">Three-toed box turtle</name>
    <dbReference type="NCBI Taxonomy" id="2587831"/>
    <lineage>
        <taxon>Eukaryota</taxon>
        <taxon>Metazoa</taxon>
        <taxon>Chordata</taxon>
        <taxon>Craniata</taxon>
        <taxon>Vertebrata</taxon>
        <taxon>Euteleostomi</taxon>
        <taxon>Archelosauria</taxon>
        <taxon>Testudinata</taxon>
        <taxon>Testudines</taxon>
        <taxon>Cryptodira</taxon>
        <taxon>Durocryptodira</taxon>
        <taxon>Testudinoidea</taxon>
        <taxon>Emydidae</taxon>
        <taxon>Terrapene</taxon>
    </lineage>
</organism>
<dbReference type="GO" id="GO:0005886">
    <property type="term" value="C:plasma membrane"/>
    <property type="evidence" value="ECO:0007669"/>
    <property type="project" value="UniProtKB-SubCell"/>
</dbReference>
<evidence type="ECO:0000256" key="5">
    <source>
        <dbReference type="ARBA" id="ARBA00022692"/>
    </source>
</evidence>
<comment type="function">
    <text evidence="1">Odorant receptor.</text>
</comment>
<dbReference type="PRINTS" id="PR00245">
    <property type="entry name" value="OLFACTORYR"/>
</dbReference>
<dbReference type="Pfam" id="PF13853">
    <property type="entry name" value="7tm_4"/>
    <property type="match status" value="1"/>
</dbReference>
<keyword evidence="4 13" id="KW-1003">Cell membrane</keyword>
<keyword evidence="13" id="KW-0552">Olfaction</keyword>
<dbReference type="SUPFAM" id="SSF81321">
    <property type="entry name" value="Family A G protein-coupled receptor-like"/>
    <property type="match status" value="1"/>
</dbReference>
<evidence type="ECO:0000256" key="13">
    <source>
        <dbReference type="RuleBase" id="RU363047"/>
    </source>
</evidence>
<dbReference type="RefSeq" id="XP_026516774.1">
    <property type="nucleotide sequence ID" value="XM_026660989.1"/>
</dbReference>
<keyword evidence="10" id="KW-0325">Glycoprotein</keyword>
<dbReference type="GO" id="GO:0004930">
    <property type="term" value="F:G protein-coupled receptor activity"/>
    <property type="evidence" value="ECO:0007669"/>
    <property type="project" value="UniProtKB-KW"/>
</dbReference>
<dbReference type="CDD" id="cd15230">
    <property type="entry name" value="7tmA_OR5-like"/>
    <property type="match status" value="1"/>
</dbReference>
<keyword evidence="5 12" id="KW-0812">Transmembrane</keyword>